<dbReference type="PRINTS" id="PR00625">
    <property type="entry name" value="JDOMAIN"/>
</dbReference>
<accession>A0A507DZI7</accession>
<evidence type="ECO:0000313" key="11">
    <source>
        <dbReference type="Proteomes" id="UP000318582"/>
    </source>
</evidence>
<dbReference type="InterPro" id="IPR008971">
    <property type="entry name" value="HSP40/DnaJ_pept-bd"/>
</dbReference>
<evidence type="ECO:0000256" key="7">
    <source>
        <dbReference type="SAM" id="SignalP"/>
    </source>
</evidence>
<dbReference type="CDD" id="cd10747">
    <property type="entry name" value="DnaJ_C"/>
    <property type="match status" value="1"/>
</dbReference>
<evidence type="ECO:0000256" key="4">
    <source>
        <dbReference type="ARBA" id="ARBA00022833"/>
    </source>
</evidence>
<dbReference type="SMART" id="SM00271">
    <property type="entry name" value="DnaJ"/>
    <property type="match status" value="1"/>
</dbReference>
<dbReference type="InterPro" id="IPR044713">
    <property type="entry name" value="DNJA1/2-like"/>
</dbReference>
<dbReference type="SUPFAM" id="SSF57938">
    <property type="entry name" value="DnaJ/Hsp40 cysteine-rich domain"/>
    <property type="match status" value="1"/>
</dbReference>
<reference evidence="10 11" key="1">
    <citation type="journal article" date="2019" name="Sci. Rep.">
        <title>Comparative genomics of chytrid fungi reveal insights into the obligate biotrophic and pathogenic lifestyle of Synchytrium endobioticum.</title>
        <authorList>
            <person name="van de Vossenberg B.T.L.H."/>
            <person name="Warris S."/>
            <person name="Nguyen H.D.T."/>
            <person name="van Gent-Pelzer M.P.E."/>
            <person name="Joly D.L."/>
            <person name="van de Geest H.C."/>
            <person name="Bonants P.J.M."/>
            <person name="Smith D.S."/>
            <person name="Levesque C.A."/>
            <person name="van der Lee T.A.J."/>
        </authorList>
    </citation>
    <scope>NUCLEOTIDE SEQUENCE [LARGE SCALE GENOMIC DNA]</scope>
    <source>
        <strain evidence="10 11">CBS 809.83</strain>
    </source>
</reference>
<keyword evidence="1 6" id="KW-0479">Metal-binding</keyword>
<sequence>MKLRTIPLVAALLLLLAIPAILASADYYKVLGVDRSATKKTIKKAYRESSKKYHPDKNPGDKVAEDKFVELAQAYEVLSDDEKRRIYDQYGEEGLKGSGQQFHNPFDIFAQFGGFGGGGFGGFGHRHHAQQQKGPEVHMDVAVTLEELFLGTSIEVEINKQIICPTCRGSGAKHADDVTQCTACGGSGIRVVRQMLGPGMYTQMQQHCDACGGRGKIIKSKCKACSGTKVKRGSHQVTITVDRGMADAQRITLDQESDEAPDIIPGDLVFTLQTQPHPVFTRNGDNLYAKQVISLKEALLGVDRKLKQLDGSLVTVRREGVTQPGFVQEIRGEGMPKHDRPNERGLLYVEYIVVLPEKLTNAQIDLADKMFA</sequence>
<dbReference type="PROSITE" id="PS50076">
    <property type="entry name" value="DNAJ_2"/>
    <property type="match status" value="1"/>
</dbReference>
<dbReference type="InterPro" id="IPR001305">
    <property type="entry name" value="HSP_DnaJ_Cys-rich_dom"/>
</dbReference>
<dbReference type="Gene3D" id="2.10.230.10">
    <property type="entry name" value="Heat shock protein DnaJ, cysteine-rich domain"/>
    <property type="match status" value="1"/>
</dbReference>
<dbReference type="Proteomes" id="UP000318582">
    <property type="component" value="Unassembled WGS sequence"/>
</dbReference>
<dbReference type="PANTHER" id="PTHR43888">
    <property type="entry name" value="DNAJ-LIKE-2, ISOFORM A-RELATED"/>
    <property type="match status" value="1"/>
</dbReference>
<dbReference type="InterPro" id="IPR002939">
    <property type="entry name" value="DnaJ_C"/>
</dbReference>
<evidence type="ECO:0000256" key="1">
    <source>
        <dbReference type="ARBA" id="ARBA00022723"/>
    </source>
</evidence>
<evidence type="ECO:0008006" key="12">
    <source>
        <dbReference type="Google" id="ProtNLM"/>
    </source>
</evidence>
<dbReference type="GO" id="GO:0030544">
    <property type="term" value="F:Hsp70 protein binding"/>
    <property type="evidence" value="ECO:0007669"/>
    <property type="project" value="InterPro"/>
</dbReference>
<evidence type="ECO:0000313" key="10">
    <source>
        <dbReference type="EMBL" id="TPX57239.1"/>
    </source>
</evidence>
<evidence type="ECO:0000256" key="5">
    <source>
        <dbReference type="ARBA" id="ARBA00023186"/>
    </source>
</evidence>
<keyword evidence="5" id="KW-0143">Chaperone</keyword>
<dbReference type="InterPro" id="IPR036869">
    <property type="entry name" value="J_dom_sf"/>
</dbReference>
<dbReference type="InterPro" id="IPR018253">
    <property type="entry name" value="DnaJ_domain_CS"/>
</dbReference>
<dbReference type="InterPro" id="IPR001623">
    <property type="entry name" value="DnaJ_domain"/>
</dbReference>
<feature type="domain" description="J" evidence="8">
    <location>
        <begin position="26"/>
        <end position="91"/>
    </location>
</feature>
<dbReference type="HAMAP" id="MF_01152">
    <property type="entry name" value="DnaJ"/>
    <property type="match status" value="1"/>
</dbReference>
<evidence type="ECO:0000256" key="3">
    <source>
        <dbReference type="ARBA" id="ARBA00022771"/>
    </source>
</evidence>
<name>A0A507DZI7_9FUNG</name>
<feature type="zinc finger region" description="CR-type" evidence="6">
    <location>
        <begin position="151"/>
        <end position="234"/>
    </location>
</feature>
<dbReference type="GO" id="GO:0008270">
    <property type="term" value="F:zinc ion binding"/>
    <property type="evidence" value="ECO:0007669"/>
    <property type="project" value="UniProtKB-KW"/>
</dbReference>
<keyword evidence="2" id="KW-0677">Repeat</keyword>
<keyword evidence="4 6" id="KW-0862">Zinc</keyword>
<dbReference type="GO" id="GO:0005524">
    <property type="term" value="F:ATP binding"/>
    <property type="evidence" value="ECO:0007669"/>
    <property type="project" value="InterPro"/>
</dbReference>
<dbReference type="GO" id="GO:0009408">
    <property type="term" value="P:response to heat"/>
    <property type="evidence" value="ECO:0007669"/>
    <property type="project" value="InterPro"/>
</dbReference>
<dbReference type="InterPro" id="IPR012724">
    <property type="entry name" value="DnaJ"/>
</dbReference>
<dbReference type="FunFam" id="2.10.230.10:FF:000002">
    <property type="entry name" value="Molecular chaperone DnaJ"/>
    <property type="match status" value="1"/>
</dbReference>
<keyword evidence="11" id="KW-1185">Reference proteome</keyword>
<feature type="signal peptide" evidence="7">
    <location>
        <begin position="1"/>
        <end position="23"/>
    </location>
</feature>
<comment type="caution">
    <text evidence="10">The sequence shown here is derived from an EMBL/GenBank/DDBJ whole genome shotgun (WGS) entry which is preliminary data.</text>
</comment>
<feature type="chain" id="PRO_5021378471" description="J domain-containing protein" evidence="7">
    <location>
        <begin position="24"/>
        <end position="372"/>
    </location>
</feature>
<dbReference type="FunFam" id="2.60.260.20:FF:000013">
    <property type="entry name" value="DnaJ subfamily B member 11"/>
    <property type="match status" value="1"/>
</dbReference>
<evidence type="ECO:0000259" key="8">
    <source>
        <dbReference type="PROSITE" id="PS50076"/>
    </source>
</evidence>
<keyword evidence="7" id="KW-0732">Signal</keyword>
<keyword evidence="3 6" id="KW-0863">Zinc-finger</keyword>
<dbReference type="Pfam" id="PF00226">
    <property type="entry name" value="DnaJ"/>
    <property type="match status" value="1"/>
</dbReference>
<dbReference type="Gene3D" id="1.10.287.110">
    <property type="entry name" value="DnaJ domain"/>
    <property type="match status" value="1"/>
</dbReference>
<dbReference type="PROSITE" id="PS00636">
    <property type="entry name" value="DNAJ_1"/>
    <property type="match status" value="1"/>
</dbReference>
<dbReference type="PROSITE" id="PS51188">
    <property type="entry name" value="ZF_CR"/>
    <property type="match status" value="1"/>
</dbReference>
<dbReference type="Gene3D" id="2.60.260.20">
    <property type="entry name" value="Urease metallochaperone UreE, N-terminal domain"/>
    <property type="match status" value="2"/>
</dbReference>
<dbReference type="CDD" id="cd10719">
    <property type="entry name" value="DnaJ_zf"/>
    <property type="match status" value="1"/>
</dbReference>
<dbReference type="CDD" id="cd06257">
    <property type="entry name" value="DnaJ"/>
    <property type="match status" value="1"/>
</dbReference>
<dbReference type="AlphaFoldDB" id="A0A507DZI7"/>
<organism evidence="10 11">
    <name type="scientific">Powellomyces hirtus</name>
    <dbReference type="NCBI Taxonomy" id="109895"/>
    <lineage>
        <taxon>Eukaryota</taxon>
        <taxon>Fungi</taxon>
        <taxon>Fungi incertae sedis</taxon>
        <taxon>Chytridiomycota</taxon>
        <taxon>Chytridiomycota incertae sedis</taxon>
        <taxon>Chytridiomycetes</taxon>
        <taxon>Spizellomycetales</taxon>
        <taxon>Powellomycetaceae</taxon>
        <taxon>Powellomyces</taxon>
    </lineage>
</organism>
<dbReference type="SUPFAM" id="SSF46565">
    <property type="entry name" value="Chaperone J-domain"/>
    <property type="match status" value="1"/>
</dbReference>
<evidence type="ECO:0000256" key="2">
    <source>
        <dbReference type="ARBA" id="ARBA00022737"/>
    </source>
</evidence>
<evidence type="ECO:0000256" key="6">
    <source>
        <dbReference type="PROSITE-ProRule" id="PRU00546"/>
    </source>
</evidence>
<gene>
    <name evidence="10" type="ORF">PhCBS80983_g03943</name>
</gene>
<dbReference type="SUPFAM" id="SSF49493">
    <property type="entry name" value="HSP40/DnaJ peptide-binding domain"/>
    <property type="match status" value="2"/>
</dbReference>
<dbReference type="GO" id="GO:0051082">
    <property type="term" value="F:unfolded protein binding"/>
    <property type="evidence" value="ECO:0007669"/>
    <property type="project" value="InterPro"/>
</dbReference>
<dbReference type="Pfam" id="PF01556">
    <property type="entry name" value="DnaJ_C"/>
    <property type="match status" value="1"/>
</dbReference>
<protein>
    <recommendedName>
        <fullName evidence="12">J domain-containing protein</fullName>
    </recommendedName>
</protein>
<feature type="domain" description="CR-type" evidence="9">
    <location>
        <begin position="151"/>
        <end position="234"/>
    </location>
</feature>
<dbReference type="STRING" id="109895.A0A507DZI7"/>
<evidence type="ECO:0000259" key="9">
    <source>
        <dbReference type="PROSITE" id="PS51188"/>
    </source>
</evidence>
<dbReference type="Pfam" id="PF00684">
    <property type="entry name" value="DnaJ_CXXCXGXG"/>
    <property type="match status" value="1"/>
</dbReference>
<dbReference type="EMBL" id="QEAQ01000055">
    <property type="protein sequence ID" value="TPX57239.1"/>
    <property type="molecule type" value="Genomic_DNA"/>
</dbReference>
<proteinExistence type="inferred from homology"/>
<dbReference type="InterPro" id="IPR036410">
    <property type="entry name" value="HSP_DnaJ_Cys-rich_dom_sf"/>
</dbReference>
<dbReference type="GO" id="GO:0006457">
    <property type="term" value="P:protein folding"/>
    <property type="evidence" value="ECO:0007669"/>
    <property type="project" value="InterPro"/>
</dbReference>